<keyword evidence="7" id="KW-1185">Reference proteome</keyword>
<dbReference type="PANTHER" id="PTHR44757">
    <property type="entry name" value="DIGUANYLATE CYCLASE DGCP"/>
    <property type="match status" value="1"/>
</dbReference>
<dbReference type="Gene3D" id="3.20.20.450">
    <property type="entry name" value="EAL domain"/>
    <property type="match status" value="1"/>
</dbReference>
<accession>I3YBZ0</accession>
<dbReference type="SUPFAM" id="SSF55785">
    <property type="entry name" value="PYP-like sensor domain (PAS domain)"/>
    <property type="match status" value="2"/>
</dbReference>
<reference evidence="6 7" key="1">
    <citation type="submission" date="2012-06" db="EMBL/GenBank/DDBJ databases">
        <title>Complete sequence of Thiocystis violascens DSM 198.</title>
        <authorList>
            <consortium name="US DOE Joint Genome Institute"/>
            <person name="Lucas S."/>
            <person name="Han J."/>
            <person name="Lapidus A."/>
            <person name="Cheng J.-F."/>
            <person name="Goodwin L."/>
            <person name="Pitluck S."/>
            <person name="Peters L."/>
            <person name="Ovchinnikova G."/>
            <person name="Teshima H."/>
            <person name="Detter J.C."/>
            <person name="Han C."/>
            <person name="Tapia R."/>
            <person name="Land M."/>
            <person name="Hauser L."/>
            <person name="Kyrpides N."/>
            <person name="Ivanova N."/>
            <person name="Pagani I."/>
            <person name="Vogl K."/>
            <person name="Liu Z."/>
            <person name="Frigaard N.-U."/>
            <person name="Bryant D."/>
            <person name="Woyke T."/>
        </authorList>
    </citation>
    <scope>NUCLEOTIDE SEQUENCE [LARGE SCALE GENOMIC DNA]</scope>
    <source>
        <strain evidence="7">ATCC 17096 / DSM 198 / 6111</strain>
    </source>
</reference>
<dbReference type="eggNOG" id="COG5001">
    <property type="taxonomic scope" value="Bacteria"/>
</dbReference>
<dbReference type="NCBIfam" id="TIGR00229">
    <property type="entry name" value="sensory_box"/>
    <property type="match status" value="2"/>
</dbReference>
<dbReference type="InterPro" id="IPR001610">
    <property type="entry name" value="PAC"/>
</dbReference>
<dbReference type="InterPro" id="IPR013767">
    <property type="entry name" value="PAS_fold"/>
</dbReference>
<dbReference type="GO" id="GO:0006355">
    <property type="term" value="P:regulation of DNA-templated transcription"/>
    <property type="evidence" value="ECO:0007669"/>
    <property type="project" value="InterPro"/>
</dbReference>
<dbReference type="InterPro" id="IPR013655">
    <property type="entry name" value="PAS_fold_3"/>
</dbReference>
<dbReference type="PROSITE" id="PS50113">
    <property type="entry name" value="PAC"/>
    <property type="match status" value="2"/>
</dbReference>
<dbReference type="InterPro" id="IPR052155">
    <property type="entry name" value="Biofilm_reg_signaling"/>
</dbReference>
<dbReference type="SMART" id="SM00086">
    <property type="entry name" value="PAC"/>
    <property type="match status" value="2"/>
</dbReference>
<feature type="domain" description="GGDEF" evidence="5">
    <location>
        <begin position="373"/>
        <end position="506"/>
    </location>
</feature>
<dbReference type="InterPro" id="IPR000700">
    <property type="entry name" value="PAS-assoc_C"/>
</dbReference>
<organism evidence="6 7">
    <name type="scientific">Thiocystis violascens (strain ATCC 17096 / DSM 198 / 6111)</name>
    <name type="common">Chromatium violascens</name>
    <dbReference type="NCBI Taxonomy" id="765911"/>
    <lineage>
        <taxon>Bacteria</taxon>
        <taxon>Pseudomonadati</taxon>
        <taxon>Pseudomonadota</taxon>
        <taxon>Gammaproteobacteria</taxon>
        <taxon>Chromatiales</taxon>
        <taxon>Chromatiaceae</taxon>
        <taxon>Thiocystis</taxon>
    </lineage>
</organism>
<dbReference type="Pfam" id="PF00990">
    <property type="entry name" value="GGDEF"/>
    <property type="match status" value="1"/>
</dbReference>
<dbReference type="Gene3D" id="3.30.450.20">
    <property type="entry name" value="PAS domain"/>
    <property type="match status" value="2"/>
</dbReference>
<dbReference type="PROSITE" id="PS50112">
    <property type="entry name" value="PAS"/>
    <property type="match status" value="1"/>
</dbReference>
<evidence type="ECO:0000259" key="5">
    <source>
        <dbReference type="PROSITE" id="PS50887"/>
    </source>
</evidence>
<dbReference type="SUPFAM" id="SSF141868">
    <property type="entry name" value="EAL domain-like"/>
    <property type="match status" value="1"/>
</dbReference>
<dbReference type="EMBL" id="CP003154">
    <property type="protein sequence ID" value="AFL74508.1"/>
    <property type="molecule type" value="Genomic_DNA"/>
</dbReference>
<dbReference type="InterPro" id="IPR043128">
    <property type="entry name" value="Rev_trsase/Diguanyl_cyclase"/>
</dbReference>
<feature type="domain" description="EAL" evidence="4">
    <location>
        <begin position="515"/>
        <end position="769"/>
    </location>
</feature>
<dbReference type="eggNOG" id="COG2202">
    <property type="taxonomic scope" value="Bacteria"/>
</dbReference>
<dbReference type="AlphaFoldDB" id="I3YBZ0"/>
<dbReference type="Pfam" id="PF00563">
    <property type="entry name" value="EAL"/>
    <property type="match status" value="1"/>
</dbReference>
<dbReference type="InterPro" id="IPR001633">
    <property type="entry name" value="EAL_dom"/>
</dbReference>
<dbReference type="Pfam" id="PF00989">
    <property type="entry name" value="PAS"/>
    <property type="match status" value="1"/>
</dbReference>
<dbReference type="OrthoDB" id="8553030at2"/>
<dbReference type="PROSITE" id="PS50883">
    <property type="entry name" value="EAL"/>
    <property type="match status" value="1"/>
</dbReference>
<evidence type="ECO:0000313" key="6">
    <source>
        <dbReference type="EMBL" id="AFL74508.1"/>
    </source>
</evidence>
<dbReference type="KEGG" id="tvi:Thivi_2574"/>
<dbReference type="NCBIfam" id="TIGR00254">
    <property type="entry name" value="GGDEF"/>
    <property type="match status" value="1"/>
</dbReference>
<dbReference type="InterPro" id="IPR029787">
    <property type="entry name" value="Nucleotide_cyclase"/>
</dbReference>
<dbReference type="CDD" id="cd01949">
    <property type="entry name" value="GGDEF"/>
    <property type="match status" value="1"/>
</dbReference>
<dbReference type="STRING" id="765911.Thivi_2574"/>
<dbReference type="InterPro" id="IPR035919">
    <property type="entry name" value="EAL_sf"/>
</dbReference>
<name>I3YBZ0_THIV6</name>
<protein>
    <submittedName>
        <fullName evidence="6">PAS domain S-box/diguanylate cyclase (GGDEF) domain-containing protein</fullName>
    </submittedName>
</protein>
<dbReference type="InterPro" id="IPR035965">
    <property type="entry name" value="PAS-like_dom_sf"/>
</dbReference>
<dbReference type="PANTHER" id="PTHR44757:SF2">
    <property type="entry name" value="BIOFILM ARCHITECTURE MAINTENANCE PROTEIN MBAA"/>
    <property type="match status" value="1"/>
</dbReference>
<dbReference type="CDD" id="cd01948">
    <property type="entry name" value="EAL"/>
    <property type="match status" value="1"/>
</dbReference>
<evidence type="ECO:0000313" key="7">
    <source>
        <dbReference type="Proteomes" id="UP000006062"/>
    </source>
</evidence>
<feature type="domain" description="PAC" evidence="3">
    <location>
        <begin position="289"/>
        <end position="341"/>
    </location>
</feature>
<evidence type="ECO:0000259" key="2">
    <source>
        <dbReference type="PROSITE" id="PS50112"/>
    </source>
</evidence>
<evidence type="ECO:0000259" key="3">
    <source>
        <dbReference type="PROSITE" id="PS50113"/>
    </source>
</evidence>
<dbReference type="Pfam" id="PF08447">
    <property type="entry name" value="PAS_3"/>
    <property type="match status" value="1"/>
</dbReference>
<dbReference type="SUPFAM" id="SSF55073">
    <property type="entry name" value="Nucleotide cyclase"/>
    <property type="match status" value="1"/>
</dbReference>
<evidence type="ECO:0000259" key="4">
    <source>
        <dbReference type="PROSITE" id="PS50883"/>
    </source>
</evidence>
<sequence length="773" mass="86618">MPQSNDPRHTPAAFQAGRSYSWHDLRRRAEARLGATEILEPIASLAVGAGSLTPNTHELLVHELQVHQLELEMQNDELRQIQEELEISRARYFDLFDLAPMGYLTLDEAGLVEEANLAAATLLGIPRAELVGRPLTRFILPEDQDAYYSCRNRLWSTGERQVGELRLRCDDGQSVWIRLETSLSRDARSAHTIWRATLSDITERKRSERDLLDTLRLRLMGEIAELTFWEWSPNTDEVHFPPEWHGQTGYDPAEAPKRLGEWAALLHPEDGEPILFQLTGFVDAPETPCEIQYRLRRKDGLYRWFVARLKAIQDARGQVERVLLVQQDVTARKQAEDRAIEVAQHDPLTGLPGRALLEHVANHMLASARRAGRQLAVLFFDLDRFKAINDAYGHPVGDRLLRAVAQRLLDTFRAEDLVARLGGDEFVVVLSHIRDADDAARAARNAIVALTPAYAIEGLELPCVASLGISLFPQDGDNIDCLIQRADLAMYHAKQFSPGHYQFVTEALNRKVCDETRLEARLREGLSGNEFRLVYQPVLDTRSGAVTGVEALLRWPQPDRSDVAPQNFLPVAEFSGLIHELGRWVFQEACRQHLAWRNSGLPPIRIAVNVSARQFHHQGFLGQLTAASEAAGIDPGALSLELSGAALMQDKEGSQRLLGELKQLRVGVALDDFGMGCSAIGELEQLPLERLEINRALVQRLGSTDSMPAVLKTIIGFGHALKLDITAVGVEAESDLEFFRAHRCNQVQGFFLGVPMSGERFVGWYREHAARMH</sequence>
<dbReference type="SMART" id="SM00267">
    <property type="entry name" value="GGDEF"/>
    <property type="match status" value="1"/>
</dbReference>
<proteinExistence type="predicted"/>
<dbReference type="CDD" id="cd00130">
    <property type="entry name" value="PAS"/>
    <property type="match status" value="2"/>
</dbReference>
<keyword evidence="1" id="KW-0175">Coiled coil</keyword>
<dbReference type="Proteomes" id="UP000006062">
    <property type="component" value="Chromosome"/>
</dbReference>
<dbReference type="HOGENOM" id="CLU_000445_70_20_6"/>
<evidence type="ECO:0000256" key="1">
    <source>
        <dbReference type="SAM" id="Coils"/>
    </source>
</evidence>
<dbReference type="Gene3D" id="3.30.70.270">
    <property type="match status" value="1"/>
</dbReference>
<dbReference type="SMART" id="SM00091">
    <property type="entry name" value="PAS"/>
    <property type="match status" value="2"/>
</dbReference>
<dbReference type="SMART" id="SM00052">
    <property type="entry name" value="EAL"/>
    <property type="match status" value="1"/>
</dbReference>
<feature type="coiled-coil region" evidence="1">
    <location>
        <begin position="64"/>
        <end position="91"/>
    </location>
</feature>
<dbReference type="InterPro" id="IPR000014">
    <property type="entry name" value="PAS"/>
</dbReference>
<gene>
    <name evidence="6" type="ordered locus">Thivi_2574</name>
</gene>
<dbReference type="InterPro" id="IPR000160">
    <property type="entry name" value="GGDEF_dom"/>
</dbReference>
<feature type="domain" description="PAC" evidence="3">
    <location>
        <begin position="161"/>
        <end position="213"/>
    </location>
</feature>
<feature type="domain" description="PAS" evidence="2">
    <location>
        <begin position="88"/>
        <end position="145"/>
    </location>
</feature>
<dbReference type="PROSITE" id="PS50887">
    <property type="entry name" value="GGDEF"/>
    <property type="match status" value="1"/>
</dbReference>